<dbReference type="SUPFAM" id="SSF54862">
    <property type="entry name" value="4Fe-4S ferredoxins"/>
    <property type="match status" value="1"/>
</dbReference>
<feature type="domain" description="4Fe-4S ferredoxin-type" evidence="5">
    <location>
        <begin position="33"/>
        <end position="61"/>
    </location>
</feature>
<dbReference type="Gene3D" id="3.30.450.20">
    <property type="entry name" value="PAS domain"/>
    <property type="match status" value="1"/>
</dbReference>
<dbReference type="InterPro" id="IPR007202">
    <property type="entry name" value="4Fe-4S_dom"/>
</dbReference>
<dbReference type="Proteomes" id="UP000569018">
    <property type="component" value="Unassembled WGS sequence"/>
</dbReference>
<keyword evidence="1" id="KW-0004">4Fe-4S</keyword>
<dbReference type="Proteomes" id="UP000561271">
    <property type="component" value="Unassembled WGS sequence"/>
</dbReference>
<dbReference type="PROSITE" id="PS51379">
    <property type="entry name" value="4FE4S_FER_2"/>
    <property type="match status" value="2"/>
</dbReference>
<evidence type="ECO:0000259" key="6">
    <source>
        <dbReference type="PROSITE" id="PS51656"/>
    </source>
</evidence>
<dbReference type="InterPro" id="IPR050340">
    <property type="entry name" value="Cytosolic_Fe-S_CAF"/>
</dbReference>
<accession>A0A6V8PYM2</accession>
<keyword evidence="2" id="KW-0479">Metal-binding</keyword>
<dbReference type="Gene3D" id="1.10.15.40">
    <property type="entry name" value="Electron transport complex subunit B, putative Fe-S cluster"/>
    <property type="match status" value="1"/>
</dbReference>
<protein>
    <submittedName>
        <fullName evidence="7">Uncharacterized protein</fullName>
    </submittedName>
</protein>
<evidence type="ECO:0000313" key="10">
    <source>
        <dbReference type="Proteomes" id="UP000569018"/>
    </source>
</evidence>
<keyword evidence="4" id="KW-0411">Iron-sulfur</keyword>
<dbReference type="Gene3D" id="3.40.950.10">
    <property type="entry name" value="Fe-only Hydrogenase (Larger Subunit), Chain L, domain 3"/>
    <property type="match status" value="1"/>
</dbReference>
<evidence type="ECO:0000256" key="3">
    <source>
        <dbReference type="ARBA" id="ARBA00023004"/>
    </source>
</evidence>
<dbReference type="PANTHER" id="PTHR11615">
    <property type="entry name" value="NITRATE, FORMATE, IRON DEHYDROGENASE"/>
    <property type="match status" value="1"/>
</dbReference>
<dbReference type="RefSeq" id="WP_176231550.1">
    <property type="nucleotide sequence ID" value="NZ_BLSC01000070.1"/>
</dbReference>
<dbReference type="Gene3D" id="3.30.70.20">
    <property type="match status" value="1"/>
</dbReference>
<reference evidence="9 10" key="1">
    <citation type="journal article" date="2020" name="Front. Microbiol.">
        <title>Single-cell genomics of novel Actinobacteria with the Wood-Ljungdahl pathway discovered in a serpentinizing system.</title>
        <authorList>
            <person name="Merino N."/>
            <person name="Kawai M."/>
            <person name="Boyd E.S."/>
            <person name="Colman D.R."/>
            <person name="McGlynn S.E."/>
            <person name="Nealson K.H."/>
            <person name="Kurokawa K."/>
            <person name="Hongoh Y."/>
        </authorList>
    </citation>
    <scope>NUCLEOTIDE SEQUENCE [LARGE SCALE GENOMIC DNA]</scope>
    <source>
        <strain evidence="7 9">S44</strain>
        <strain evidence="8 10">S47</strain>
    </source>
</reference>
<evidence type="ECO:0000256" key="2">
    <source>
        <dbReference type="ARBA" id="ARBA00022723"/>
    </source>
</evidence>
<dbReference type="PROSITE" id="PS51656">
    <property type="entry name" value="4FE4S"/>
    <property type="match status" value="1"/>
</dbReference>
<dbReference type="InterPro" id="IPR000014">
    <property type="entry name" value="PAS"/>
</dbReference>
<dbReference type="SUPFAM" id="SSF53920">
    <property type="entry name" value="Fe-only hydrogenase"/>
    <property type="match status" value="1"/>
</dbReference>
<evidence type="ECO:0000259" key="5">
    <source>
        <dbReference type="PROSITE" id="PS51379"/>
    </source>
</evidence>
<dbReference type="EMBL" id="BLSD01000009">
    <property type="protein sequence ID" value="GFP38604.1"/>
    <property type="molecule type" value="Genomic_DNA"/>
</dbReference>
<dbReference type="Pfam" id="PF13237">
    <property type="entry name" value="Fer4_10"/>
    <property type="match status" value="1"/>
</dbReference>
<dbReference type="PROSITE" id="PS00198">
    <property type="entry name" value="4FE4S_FER_1"/>
    <property type="match status" value="1"/>
</dbReference>
<dbReference type="SUPFAM" id="SSF55785">
    <property type="entry name" value="PYP-like sensor domain (PAS domain)"/>
    <property type="match status" value="1"/>
</dbReference>
<name>A0A6V8PYM2_9ACTN</name>
<feature type="domain" description="4Fe-4S" evidence="6">
    <location>
        <begin position="355"/>
        <end position="416"/>
    </location>
</feature>
<dbReference type="CDD" id="cd00130">
    <property type="entry name" value="PAS"/>
    <property type="match status" value="1"/>
</dbReference>
<dbReference type="GO" id="GO:0051539">
    <property type="term" value="F:4 iron, 4 sulfur cluster binding"/>
    <property type="evidence" value="ECO:0007669"/>
    <property type="project" value="UniProtKB-KW"/>
</dbReference>
<comment type="caution">
    <text evidence="7">The sequence shown here is derived from an EMBL/GenBank/DDBJ whole genome shotgun (WGS) entry which is preliminary data.</text>
</comment>
<sequence>MMGVVSTNPARCQDCYRCVRTCPVGAIRVIGAQAEVVDELCIVCTSCVRACPQGAKITRDDLPALKTALADGRTVLASVAPSAPAYFEMASFAQMEQLLTRLGFAAAGETAFGAEMVGQVHGELVEQEPGRWPIITSSCPVVVSLLEKYYPDLLPHLSSIVSPMIAHGRYLRQQYGDDVFIVFIGPCIAKKGEIVDESVAGVVDAVLAFTELEQWMQDAGATFPAAKQEENPIQRACARLFPLEGGLVGTACMDTDILAGHIVITSGIEACRNVLEGIRLGALEASLVELMACEGGCINGPALMDQKSVALARQRVIAYAARRQPQPMPARAQWPQLQRAYHDRSLPIPEFAEEQIQEVLHRVEKYSPEDELNCGACGYDSCRQKAAAVLRGMAEVTMCIPYMRTRAESLTNVVMDVTPNGVLIVDNALHVQDISPAAEWMFNCHRAAVRGKPLREIIPIVDDFVAVRDSGRPLLNKIVRLRDDLTVDQTIVPGGGQNLMVALLRDVTESEHHRQEMEHIRAETLQRTQEVITKQMRVAHEIAGLLGETTAETKTLLTRLARLMQES</sequence>
<dbReference type="SMART" id="SM00091">
    <property type="entry name" value="PAS"/>
    <property type="match status" value="1"/>
</dbReference>
<dbReference type="InterPro" id="IPR004108">
    <property type="entry name" value="Fe_hydrogenase_lsu_C"/>
</dbReference>
<gene>
    <name evidence="7" type="ORF">HKBW3S44_00983</name>
    <name evidence="8" type="ORF">HKBW3S47_00305</name>
</gene>
<evidence type="ECO:0000313" key="9">
    <source>
        <dbReference type="Proteomes" id="UP000561271"/>
    </source>
</evidence>
<evidence type="ECO:0000256" key="1">
    <source>
        <dbReference type="ARBA" id="ARBA00022485"/>
    </source>
</evidence>
<evidence type="ECO:0000313" key="8">
    <source>
        <dbReference type="EMBL" id="GFP38604.1"/>
    </source>
</evidence>
<dbReference type="EMBL" id="BLSC01000070">
    <property type="protein sequence ID" value="GFP37303.1"/>
    <property type="molecule type" value="Genomic_DNA"/>
</dbReference>
<evidence type="ECO:0000256" key="4">
    <source>
        <dbReference type="ARBA" id="ARBA00023014"/>
    </source>
</evidence>
<dbReference type="Pfam" id="PF02906">
    <property type="entry name" value="Fe_hyd_lg_C"/>
    <property type="match status" value="1"/>
</dbReference>
<keyword evidence="3" id="KW-0408">Iron</keyword>
<dbReference type="Pfam" id="PF04060">
    <property type="entry name" value="FeS"/>
    <property type="match status" value="1"/>
</dbReference>
<dbReference type="AlphaFoldDB" id="A0A6V8PYM2"/>
<evidence type="ECO:0000313" key="7">
    <source>
        <dbReference type="EMBL" id="GFP37303.1"/>
    </source>
</evidence>
<proteinExistence type="predicted"/>
<dbReference type="GO" id="GO:0046872">
    <property type="term" value="F:metal ion binding"/>
    <property type="evidence" value="ECO:0007669"/>
    <property type="project" value="UniProtKB-KW"/>
</dbReference>
<dbReference type="InterPro" id="IPR035965">
    <property type="entry name" value="PAS-like_dom_sf"/>
</dbReference>
<dbReference type="InterPro" id="IPR009016">
    <property type="entry name" value="Fe_hydrogenase"/>
</dbReference>
<feature type="domain" description="4Fe-4S ferredoxin-type" evidence="5">
    <location>
        <begin position="3"/>
        <end position="32"/>
    </location>
</feature>
<organism evidence="7 9">
    <name type="scientific">Candidatus Hakubella thermalkaliphila</name>
    <dbReference type="NCBI Taxonomy" id="2754717"/>
    <lineage>
        <taxon>Bacteria</taxon>
        <taxon>Bacillati</taxon>
        <taxon>Actinomycetota</taxon>
        <taxon>Actinomycetota incertae sedis</taxon>
        <taxon>Candidatus Hakubellales</taxon>
        <taxon>Candidatus Hakubellaceae</taxon>
        <taxon>Candidatus Hakubella</taxon>
    </lineage>
</organism>
<dbReference type="InterPro" id="IPR017896">
    <property type="entry name" value="4Fe4S_Fe-S-bd"/>
</dbReference>
<dbReference type="InterPro" id="IPR017900">
    <property type="entry name" value="4Fe4S_Fe_S_CS"/>
</dbReference>